<evidence type="ECO:0000313" key="9">
    <source>
        <dbReference type="Proteomes" id="UP000184038"/>
    </source>
</evidence>
<feature type="transmembrane region" description="Helical" evidence="7">
    <location>
        <begin position="112"/>
        <end position="133"/>
    </location>
</feature>
<evidence type="ECO:0000256" key="2">
    <source>
        <dbReference type="ARBA" id="ARBA00005262"/>
    </source>
</evidence>
<dbReference type="GO" id="GO:0005886">
    <property type="term" value="C:plasma membrane"/>
    <property type="evidence" value="ECO:0007669"/>
    <property type="project" value="UniProtKB-SubCell"/>
</dbReference>
<evidence type="ECO:0000256" key="5">
    <source>
        <dbReference type="ARBA" id="ARBA00022989"/>
    </source>
</evidence>
<feature type="transmembrane region" description="Helical" evidence="7">
    <location>
        <begin position="145"/>
        <end position="174"/>
    </location>
</feature>
<dbReference type="Pfam" id="PF02417">
    <property type="entry name" value="Chromate_transp"/>
    <property type="match status" value="1"/>
</dbReference>
<protein>
    <submittedName>
        <fullName evidence="8">Chromate transporter</fullName>
    </submittedName>
</protein>
<dbReference type="RefSeq" id="WP_073282284.1">
    <property type="nucleotide sequence ID" value="NZ_FRCP01000005.1"/>
</dbReference>
<comment type="similarity">
    <text evidence="2">Belongs to the chromate ion transporter (CHR) (TC 2.A.51) family.</text>
</comment>
<dbReference type="Proteomes" id="UP000184038">
    <property type="component" value="Unassembled WGS sequence"/>
</dbReference>
<dbReference type="EMBL" id="FRCP01000005">
    <property type="protein sequence ID" value="SHL99699.1"/>
    <property type="molecule type" value="Genomic_DNA"/>
</dbReference>
<dbReference type="OrthoDB" id="9788907at2"/>
<keyword evidence="3" id="KW-1003">Cell membrane</keyword>
<feature type="transmembrane region" description="Helical" evidence="7">
    <location>
        <begin position="77"/>
        <end position="100"/>
    </location>
</feature>
<reference evidence="8 9" key="1">
    <citation type="submission" date="2016-11" db="EMBL/GenBank/DDBJ databases">
        <authorList>
            <person name="Jaros S."/>
            <person name="Januszkiewicz K."/>
            <person name="Wedrychowicz H."/>
        </authorList>
    </citation>
    <scope>NUCLEOTIDE SEQUENCE [LARGE SCALE GENOMIC DNA]</scope>
    <source>
        <strain evidence="8 9">DSM 15930</strain>
    </source>
</reference>
<keyword evidence="4 7" id="KW-0812">Transmembrane</keyword>
<name>A0A1M7F7M2_9FIRM</name>
<dbReference type="AlphaFoldDB" id="A0A1M7F7M2"/>
<evidence type="ECO:0000256" key="1">
    <source>
        <dbReference type="ARBA" id="ARBA00004651"/>
    </source>
</evidence>
<sequence>MGLKKQYGQLFLTFFKIGAFTFGGGYAMIPLIRREVVERKWIDEKDMMDIIAVSESTPGAFAVNSATFVGYQLGGVFGAMMATLGVTLPSFLIILAISFVLKQFEEFRAVQYAFTGIRAGVFVLILSACYSMYKQCKKNWFSYSIMVAAFISVGFFNASAILILILCAIIGFCFSSIMARKDSQ</sequence>
<comment type="subcellular location">
    <subcellularLocation>
        <location evidence="1">Cell membrane</location>
        <topology evidence="1">Multi-pass membrane protein</topology>
    </subcellularLocation>
</comment>
<accession>A0A1M7F7M2</accession>
<feature type="transmembrane region" description="Helical" evidence="7">
    <location>
        <begin position="6"/>
        <end position="29"/>
    </location>
</feature>
<evidence type="ECO:0000256" key="7">
    <source>
        <dbReference type="SAM" id="Phobius"/>
    </source>
</evidence>
<proteinExistence type="inferred from homology"/>
<dbReference type="PANTHER" id="PTHR43663:SF1">
    <property type="entry name" value="CHROMATE TRANSPORTER"/>
    <property type="match status" value="1"/>
</dbReference>
<keyword evidence="6 7" id="KW-0472">Membrane</keyword>
<keyword evidence="9" id="KW-1185">Reference proteome</keyword>
<dbReference type="GO" id="GO:0015109">
    <property type="term" value="F:chromate transmembrane transporter activity"/>
    <property type="evidence" value="ECO:0007669"/>
    <property type="project" value="InterPro"/>
</dbReference>
<gene>
    <name evidence="8" type="ORF">SAMN02746066_00443</name>
</gene>
<dbReference type="PANTHER" id="PTHR43663">
    <property type="entry name" value="CHROMATE TRANSPORT PROTEIN-RELATED"/>
    <property type="match status" value="1"/>
</dbReference>
<dbReference type="InterPro" id="IPR003370">
    <property type="entry name" value="Chromate_transpt"/>
</dbReference>
<keyword evidence="5 7" id="KW-1133">Transmembrane helix</keyword>
<organism evidence="8 9">
    <name type="scientific">Anaerosporobacter mobilis DSM 15930</name>
    <dbReference type="NCBI Taxonomy" id="1120996"/>
    <lineage>
        <taxon>Bacteria</taxon>
        <taxon>Bacillati</taxon>
        <taxon>Bacillota</taxon>
        <taxon>Clostridia</taxon>
        <taxon>Lachnospirales</taxon>
        <taxon>Lachnospiraceae</taxon>
        <taxon>Anaerosporobacter</taxon>
    </lineage>
</organism>
<dbReference type="InterPro" id="IPR052518">
    <property type="entry name" value="CHR_Transporter"/>
</dbReference>
<evidence type="ECO:0000256" key="6">
    <source>
        <dbReference type="ARBA" id="ARBA00023136"/>
    </source>
</evidence>
<evidence type="ECO:0000256" key="3">
    <source>
        <dbReference type="ARBA" id="ARBA00022475"/>
    </source>
</evidence>
<evidence type="ECO:0000256" key="4">
    <source>
        <dbReference type="ARBA" id="ARBA00022692"/>
    </source>
</evidence>
<evidence type="ECO:0000313" key="8">
    <source>
        <dbReference type="EMBL" id="SHL99699.1"/>
    </source>
</evidence>
<dbReference type="STRING" id="1120996.SAMN02746066_00443"/>